<dbReference type="STRING" id="1335309.GA0116948_11246"/>
<organism evidence="2 3">
    <name type="scientific">Chitinophaga costaii</name>
    <dbReference type="NCBI Taxonomy" id="1335309"/>
    <lineage>
        <taxon>Bacteria</taxon>
        <taxon>Pseudomonadati</taxon>
        <taxon>Bacteroidota</taxon>
        <taxon>Chitinophagia</taxon>
        <taxon>Chitinophagales</taxon>
        <taxon>Chitinophagaceae</taxon>
        <taxon>Chitinophaga</taxon>
    </lineage>
</organism>
<dbReference type="InterPro" id="IPR050445">
    <property type="entry name" value="Bact_polysacc_biosynth/exp"/>
</dbReference>
<keyword evidence="1" id="KW-0812">Transmembrane</keyword>
<dbReference type="AlphaFoldDB" id="A0A1C4F7C0"/>
<feature type="transmembrane region" description="Helical" evidence="1">
    <location>
        <begin position="45"/>
        <end position="65"/>
    </location>
</feature>
<keyword evidence="1" id="KW-1133">Transmembrane helix</keyword>
<accession>A0A1C4F7C0</accession>
<evidence type="ECO:0000256" key="1">
    <source>
        <dbReference type="SAM" id="Phobius"/>
    </source>
</evidence>
<dbReference type="EMBL" id="FMAR01000012">
    <property type="protein sequence ID" value="SCC51533.1"/>
    <property type="molecule type" value="Genomic_DNA"/>
</dbReference>
<protein>
    <submittedName>
        <fullName evidence="2">Chain length determinant protein</fullName>
    </submittedName>
</protein>
<sequence>MKNKFIYSQQMEVGQHKKTLHQDEVSVKELVLKLRDWYRYLLSKWLSILIVVLIGACLGLLYATFKKAEYEGELTFVVEEGKSSGGLGAYAGIASQFGIDIGGGGSSGVFSGDNILEFLKSRLIVEKTLLEPLISGKDTSSLAEMYIDTYEMRKAWVHDPKLVNLHFIPRELGKGNTRIQDSILNVLFSAIVKKNLVVTKPDKKLSFISVAVTSRAEIFSKCFTERLVQEAITFYVDTKTKRSQTNVNLLQAKADSLEQLLNSKSYAIARSRDMNINPARQLATVETELGTRDKMVLQTMYGEVVKNLEFSRMTMEQETPVIQVIDTPILPLNKVKFGKLKGLIVGGFLAGFFVLVILILRKLYKEALE</sequence>
<evidence type="ECO:0000313" key="2">
    <source>
        <dbReference type="EMBL" id="SCC51533.1"/>
    </source>
</evidence>
<keyword evidence="3" id="KW-1185">Reference proteome</keyword>
<gene>
    <name evidence="2" type="ORF">GA0116948_11246</name>
</gene>
<dbReference type="PANTHER" id="PTHR32309:SF31">
    <property type="entry name" value="CAPSULAR EXOPOLYSACCHARIDE FAMILY"/>
    <property type="match status" value="1"/>
</dbReference>
<evidence type="ECO:0000313" key="3">
    <source>
        <dbReference type="Proteomes" id="UP000242818"/>
    </source>
</evidence>
<feature type="transmembrane region" description="Helical" evidence="1">
    <location>
        <begin position="342"/>
        <end position="360"/>
    </location>
</feature>
<dbReference type="PANTHER" id="PTHR32309">
    <property type="entry name" value="TYROSINE-PROTEIN KINASE"/>
    <property type="match status" value="1"/>
</dbReference>
<dbReference type="Proteomes" id="UP000242818">
    <property type="component" value="Unassembled WGS sequence"/>
</dbReference>
<keyword evidence="1" id="KW-0472">Membrane</keyword>
<proteinExistence type="predicted"/>
<dbReference type="OrthoDB" id="745212at2"/>
<reference evidence="2 3" key="1">
    <citation type="submission" date="2016-08" db="EMBL/GenBank/DDBJ databases">
        <authorList>
            <person name="Seilhamer J.J."/>
        </authorList>
    </citation>
    <scope>NUCLEOTIDE SEQUENCE [LARGE SCALE GENOMIC DNA]</scope>
    <source>
        <strain evidence="2 3">A37T2</strain>
    </source>
</reference>
<dbReference type="RefSeq" id="WP_123891838.1">
    <property type="nucleotide sequence ID" value="NZ_FMAR01000012.1"/>
</dbReference>
<name>A0A1C4F7C0_9BACT</name>